<name>A0A371PFJ1_9BACL</name>
<gene>
    <name evidence="2" type="ORF">DX130_13255</name>
</gene>
<dbReference type="RefSeq" id="WP_116046185.1">
    <property type="nucleotide sequence ID" value="NZ_QUBQ01000002.1"/>
</dbReference>
<feature type="domain" description="SprT-like" evidence="1">
    <location>
        <begin position="4"/>
        <end position="151"/>
    </location>
</feature>
<reference evidence="2 3" key="1">
    <citation type="submission" date="2018-08" db="EMBL/GenBank/DDBJ databases">
        <title>Paenibacillus sp. M4BSY-1, whole genome shotgun sequence.</title>
        <authorList>
            <person name="Tuo L."/>
        </authorList>
    </citation>
    <scope>NUCLEOTIDE SEQUENCE [LARGE SCALE GENOMIC DNA]</scope>
    <source>
        <strain evidence="2 3">M4BSY-1</strain>
    </source>
</reference>
<dbReference type="SMART" id="SM00731">
    <property type="entry name" value="SprT"/>
    <property type="match status" value="1"/>
</dbReference>
<dbReference type="InterPro" id="IPR006640">
    <property type="entry name" value="SprT-like_domain"/>
</dbReference>
<dbReference type="Proteomes" id="UP000261905">
    <property type="component" value="Unassembled WGS sequence"/>
</dbReference>
<evidence type="ECO:0000313" key="2">
    <source>
        <dbReference type="EMBL" id="REK74644.1"/>
    </source>
</evidence>
<dbReference type="Pfam" id="PF17283">
    <property type="entry name" value="Zn_ribbon_SprT"/>
    <property type="match status" value="1"/>
</dbReference>
<comment type="caution">
    <text evidence="2">The sequence shown here is derived from an EMBL/GenBank/DDBJ whole genome shotgun (WGS) entry which is preliminary data.</text>
</comment>
<dbReference type="NCBIfam" id="NF003339">
    <property type="entry name" value="PRK04351.1"/>
    <property type="match status" value="1"/>
</dbReference>
<dbReference type="AlphaFoldDB" id="A0A371PFJ1"/>
<dbReference type="EMBL" id="QUBQ01000002">
    <property type="protein sequence ID" value="REK74644.1"/>
    <property type="molecule type" value="Genomic_DNA"/>
</dbReference>
<proteinExistence type="predicted"/>
<evidence type="ECO:0000313" key="3">
    <source>
        <dbReference type="Proteomes" id="UP000261905"/>
    </source>
</evidence>
<protein>
    <submittedName>
        <fullName evidence="2">SprT family protein</fullName>
    </submittedName>
</protein>
<dbReference type="InterPro" id="IPR035240">
    <property type="entry name" value="SprT_Zn_ribbon"/>
</dbReference>
<keyword evidence="3" id="KW-1185">Reference proteome</keyword>
<dbReference type="Pfam" id="PF10263">
    <property type="entry name" value="SprT-like"/>
    <property type="match status" value="1"/>
</dbReference>
<dbReference type="GO" id="GO:0006950">
    <property type="term" value="P:response to stress"/>
    <property type="evidence" value="ECO:0007669"/>
    <property type="project" value="UniProtKB-ARBA"/>
</dbReference>
<accession>A0A371PFJ1</accession>
<sequence>MDNQVLQQWVERVSLESFGRPFLHKASFNSRLKATGGRYFTRTHYIEISPHQLAAFGVEETEKIIKHELCHYHLHLMKRGYRHRDADFKTLLAHVGGSRYCNSLPERSGREAMPYKYKLICIHCGMEYLRKRKVDPARYACGKCRGKLKLFVLDNVDMP</sequence>
<dbReference type="OrthoDB" id="9799909at2"/>
<organism evidence="2 3">
    <name type="scientific">Paenibacillus paeoniae</name>
    <dbReference type="NCBI Taxonomy" id="2292705"/>
    <lineage>
        <taxon>Bacteria</taxon>
        <taxon>Bacillati</taxon>
        <taxon>Bacillota</taxon>
        <taxon>Bacilli</taxon>
        <taxon>Bacillales</taxon>
        <taxon>Paenibacillaceae</taxon>
        <taxon>Paenibacillus</taxon>
    </lineage>
</organism>
<evidence type="ECO:0000259" key="1">
    <source>
        <dbReference type="SMART" id="SM00731"/>
    </source>
</evidence>